<dbReference type="Gene3D" id="2.60.120.620">
    <property type="entry name" value="q2cbj1_9rhob like domain"/>
    <property type="match status" value="1"/>
</dbReference>
<keyword evidence="2" id="KW-1185">Reference proteome</keyword>
<keyword evidence="1" id="KW-0223">Dioxygenase</keyword>
<comment type="caution">
    <text evidence="1">The sequence shown here is derived from an EMBL/GenBank/DDBJ whole genome shotgun (WGS) entry which is preliminary data.</text>
</comment>
<name>A0A9W6NZW9_9PSEU</name>
<evidence type="ECO:0000313" key="1">
    <source>
        <dbReference type="EMBL" id="GLL15258.1"/>
    </source>
</evidence>
<sequence>MTILSAAQVRAFVDDGFVRLEEAFPRALADECRTLLWEQVRTETGAAPDDPATWTVPVHRIGGRADPPFRRAATTGRLHGALDQLVGPGRWRPRLGLGTFPIRFPHPDDPGDAGWHVEGSFAGPDGGFRLNLRSRGRALLMLFLFSEVGESDAPTKVRIGSHREAARLLAQHGDEGADFFAFAGEAVPATEHLPVALATGLPGDVYLVHPFLVHSAQPHRGTRPRFMAQPPLDPTGLLDLHASDPTPVEEPVLAALTAAG</sequence>
<organism evidence="1 2">
    <name type="scientific">Pseudonocardia halophobica</name>
    <dbReference type="NCBI Taxonomy" id="29401"/>
    <lineage>
        <taxon>Bacteria</taxon>
        <taxon>Bacillati</taxon>
        <taxon>Actinomycetota</taxon>
        <taxon>Actinomycetes</taxon>
        <taxon>Pseudonocardiales</taxon>
        <taxon>Pseudonocardiaceae</taxon>
        <taxon>Pseudonocardia</taxon>
    </lineage>
</organism>
<keyword evidence="1" id="KW-0560">Oxidoreductase</keyword>
<protein>
    <submittedName>
        <fullName evidence="1">Phytanoyl-CoA dioxygenase</fullName>
    </submittedName>
</protein>
<accession>A0A9W6NZW9</accession>
<dbReference type="SUPFAM" id="SSF51197">
    <property type="entry name" value="Clavaminate synthase-like"/>
    <property type="match status" value="1"/>
</dbReference>
<evidence type="ECO:0000313" key="2">
    <source>
        <dbReference type="Proteomes" id="UP001143463"/>
    </source>
</evidence>
<reference evidence="1" key="1">
    <citation type="journal article" date="2014" name="Int. J. Syst. Evol. Microbiol.">
        <title>Complete genome sequence of Corynebacterium casei LMG S-19264T (=DSM 44701T), isolated from a smear-ripened cheese.</title>
        <authorList>
            <consortium name="US DOE Joint Genome Institute (JGI-PGF)"/>
            <person name="Walter F."/>
            <person name="Albersmeier A."/>
            <person name="Kalinowski J."/>
            <person name="Ruckert C."/>
        </authorList>
    </citation>
    <scope>NUCLEOTIDE SEQUENCE</scope>
    <source>
        <strain evidence="1">VKM Ac-1069</strain>
    </source>
</reference>
<proteinExistence type="predicted"/>
<dbReference type="EMBL" id="BSFQ01000044">
    <property type="protein sequence ID" value="GLL15258.1"/>
    <property type="molecule type" value="Genomic_DNA"/>
</dbReference>
<dbReference type="RefSeq" id="WP_037052056.1">
    <property type="nucleotide sequence ID" value="NZ_BAAAUZ010000050.1"/>
</dbReference>
<reference evidence="1" key="2">
    <citation type="submission" date="2023-01" db="EMBL/GenBank/DDBJ databases">
        <authorList>
            <person name="Sun Q."/>
            <person name="Evtushenko L."/>
        </authorList>
    </citation>
    <scope>NUCLEOTIDE SEQUENCE</scope>
    <source>
        <strain evidence="1">VKM Ac-1069</strain>
    </source>
</reference>
<gene>
    <name evidence="1" type="ORF">GCM10017577_64080</name>
</gene>
<dbReference type="AlphaFoldDB" id="A0A9W6NZW9"/>
<dbReference type="Proteomes" id="UP001143463">
    <property type="component" value="Unassembled WGS sequence"/>
</dbReference>
<dbReference type="GO" id="GO:0051213">
    <property type="term" value="F:dioxygenase activity"/>
    <property type="evidence" value="ECO:0007669"/>
    <property type="project" value="UniProtKB-KW"/>
</dbReference>